<evidence type="ECO:0000256" key="1">
    <source>
        <dbReference type="ARBA" id="ARBA00004141"/>
    </source>
</evidence>
<comment type="subcellular location">
    <subcellularLocation>
        <location evidence="1">Membrane</location>
        <topology evidence="1">Multi-pass membrane protein</topology>
    </subcellularLocation>
</comment>
<feature type="transmembrane region" description="Helical" evidence="7">
    <location>
        <begin position="431"/>
        <end position="450"/>
    </location>
</feature>
<feature type="domain" description="Major facilitator superfamily (MFS) profile" evidence="8">
    <location>
        <begin position="131"/>
        <end position="618"/>
    </location>
</feature>
<feature type="transmembrane region" description="Helical" evidence="7">
    <location>
        <begin position="166"/>
        <end position="188"/>
    </location>
</feature>
<dbReference type="EMBL" id="JAUEPO010000004">
    <property type="protein sequence ID" value="KAK3324171.1"/>
    <property type="molecule type" value="Genomic_DNA"/>
</dbReference>
<evidence type="ECO:0000256" key="6">
    <source>
        <dbReference type="SAM" id="MobiDB-lite"/>
    </source>
</evidence>
<feature type="region of interest" description="Disordered" evidence="6">
    <location>
        <begin position="620"/>
        <end position="727"/>
    </location>
</feature>
<feature type="transmembrane region" description="Helical" evidence="7">
    <location>
        <begin position="355"/>
        <end position="373"/>
    </location>
</feature>
<reference evidence="9" key="2">
    <citation type="submission" date="2023-06" db="EMBL/GenBank/DDBJ databases">
        <authorList>
            <consortium name="Lawrence Berkeley National Laboratory"/>
            <person name="Haridas S."/>
            <person name="Hensen N."/>
            <person name="Bonometti L."/>
            <person name="Westerberg I."/>
            <person name="Brannstrom I.O."/>
            <person name="Guillou S."/>
            <person name="Cros-Aarteil S."/>
            <person name="Calhoun S."/>
            <person name="Kuo A."/>
            <person name="Mondo S."/>
            <person name="Pangilinan J."/>
            <person name="Riley R."/>
            <person name="Labutti K."/>
            <person name="Andreopoulos B."/>
            <person name="Lipzen A."/>
            <person name="Chen C."/>
            <person name="Yanf M."/>
            <person name="Daum C."/>
            <person name="Ng V."/>
            <person name="Clum A."/>
            <person name="Steindorff A."/>
            <person name="Ohm R."/>
            <person name="Martin F."/>
            <person name="Silar P."/>
            <person name="Natvig D."/>
            <person name="Lalanne C."/>
            <person name="Gautier V."/>
            <person name="Ament-Velasquez S.L."/>
            <person name="Kruys A."/>
            <person name="Hutchinson M.I."/>
            <person name="Powell A.J."/>
            <person name="Barry K."/>
            <person name="Miller A.N."/>
            <person name="Grigoriev I.V."/>
            <person name="Debuchy R."/>
            <person name="Gladieux P."/>
            <person name="Thoren M.H."/>
            <person name="Johannesson H."/>
        </authorList>
    </citation>
    <scope>NUCLEOTIDE SEQUENCE</scope>
    <source>
        <strain evidence="9">SMH4131-1</strain>
    </source>
</reference>
<keyword evidence="5 7" id="KW-0472">Membrane</keyword>
<evidence type="ECO:0000256" key="4">
    <source>
        <dbReference type="ARBA" id="ARBA00022989"/>
    </source>
</evidence>
<dbReference type="Gene3D" id="1.20.1250.20">
    <property type="entry name" value="MFS general substrate transporter like domains"/>
    <property type="match status" value="2"/>
</dbReference>
<comment type="caution">
    <text evidence="9">The sequence shown here is derived from an EMBL/GenBank/DDBJ whole genome shotgun (WGS) entry which is preliminary data.</text>
</comment>
<dbReference type="PANTHER" id="PTHR23501">
    <property type="entry name" value="MAJOR FACILITATOR SUPERFAMILY"/>
    <property type="match status" value="1"/>
</dbReference>
<evidence type="ECO:0000256" key="3">
    <source>
        <dbReference type="ARBA" id="ARBA00022692"/>
    </source>
</evidence>
<keyword evidence="4 7" id="KW-1133">Transmembrane helix</keyword>
<keyword evidence="10" id="KW-1185">Reference proteome</keyword>
<feature type="compositionally biased region" description="Low complexity" evidence="6">
    <location>
        <begin position="11"/>
        <end position="44"/>
    </location>
</feature>
<keyword evidence="3 7" id="KW-0812">Transmembrane</keyword>
<accession>A0AAE0IH19</accession>
<feature type="compositionally biased region" description="Polar residues" evidence="6">
    <location>
        <begin position="696"/>
        <end position="707"/>
    </location>
</feature>
<dbReference type="FunFam" id="1.20.1250.20:FF:000196">
    <property type="entry name" value="MFS toxin efflux pump (AflT)"/>
    <property type="match status" value="1"/>
</dbReference>
<evidence type="ECO:0000256" key="5">
    <source>
        <dbReference type="ARBA" id="ARBA00023136"/>
    </source>
</evidence>
<dbReference type="PANTHER" id="PTHR23501:SF201">
    <property type="entry name" value="MFS AFLATOXIN EFFLUX PUMP"/>
    <property type="match status" value="1"/>
</dbReference>
<feature type="compositionally biased region" description="Low complexity" evidence="6">
    <location>
        <begin position="57"/>
        <end position="69"/>
    </location>
</feature>
<dbReference type="InterPro" id="IPR036259">
    <property type="entry name" value="MFS_trans_sf"/>
</dbReference>
<dbReference type="CDD" id="cd17502">
    <property type="entry name" value="MFS_Azr1_MDR_like"/>
    <property type="match status" value="1"/>
</dbReference>
<dbReference type="AlphaFoldDB" id="A0AAE0IH19"/>
<evidence type="ECO:0000313" key="9">
    <source>
        <dbReference type="EMBL" id="KAK3324171.1"/>
    </source>
</evidence>
<sequence length="727" mass="77289">MGHPRRLSVRAAAAAPPLTTSPATTGTTTTTTTAPAAAATATSPRYPHTAPAARAPLSTSTSSLGSSSQSDHHIGIGIGRADTPPATEPAAYADMADVEKLSPAAPSAPHPGKGKGPDDLFKPKSFRFWLTLFCNFLALFLVALDRTIIATAVPRITDEFGSLGDIGWYGSAYMLTTSCAQLVFGRIYKFYDMKWTFLISIIVFEIGSAICGAAPNSTVFIVGRAIAGMASAGIFSGCMLIMIPMVPLHRRPAFQGLFGMVFGIASVMGPLIGGGFTSGVTWRWCFYINLPIGAVSLVFMIFFWNPPKEDPRPAVSFMGHIKRLDPIGMIFFLPGVVCLLLALQWGGSTYAWNEWRTILLLAIFAVATVAFIATQILRPESAMVPPKVITQRSVAFGTSFTFFLAGSMLMMVYYVPIWFQTVKQADPIKSGIYTLPLVLSLVVSSIVSGIATQKIGYYVPSMLLAPSLMSVGEGLMSTFNRDTPSSHWIAFQFLAGFGLGFGMQTSGLAIQTVLPKEDVSSGIAINFFVQQLGGAVFTSVGQAILSNLLVSQLAGIPGFNAGSIVNEGATDLTKTVPPEFFDQVLNAYNYACQRIFLAAMGLAFASLLCAFGMEWKSIKKGRQGPPGAGPGAGVNPPTDVAKPSAHKEKDNKKKQVIMEGRRSGVLTKPAPGGSSSARSSLQRAGGKKRISGPEDGSSSNWSLQDGTQDPVKEEKRGVPYFQGVSAK</sequence>
<dbReference type="Pfam" id="PF07690">
    <property type="entry name" value="MFS_1"/>
    <property type="match status" value="1"/>
</dbReference>
<dbReference type="InterPro" id="IPR020846">
    <property type="entry name" value="MFS_dom"/>
</dbReference>
<feature type="transmembrane region" description="Helical" evidence="7">
    <location>
        <begin position="221"/>
        <end position="245"/>
    </location>
</feature>
<dbReference type="GO" id="GO:0022857">
    <property type="term" value="F:transmembrane transporter activity"/>
    <property type="evidence" value="ECO:0007669"/>
    <property type="project" value="InterPro"/>
</dbReference>
<feature type="transmembrane region" description="Helical" evidence="7">
    <location>
        <begin position="488"/>
        <end position="510"/>
    </location>
</feature>
<feature type="region of interest" description="Disordered" evidence="6">
    <location>
        <begin position="1"/>
        <end position="83"/>
    </location>
</feature>
<proteinExistence type="predicted"/>
<dbReference type="GO" id="GO:0005886">
    <property type="term" value="C:plasma membrane"/>
    <property type="evidence" value="ECO:0007669"/>
    <property type="project" value="TreeGrafter"/>
</dbReference>
<dbReference type="SUPFAM" id="SSF103473">
    <property type="entry name" value="MFS general substrate transporter"/>
    <property type="match status" value="1"/>
</dbReference>
<name>A0AAE0IH19_9PEZI</name>
<protein>
    <submittedName>
        <fullName evidence="9">Aflatoxin efflux pump</fullName>
    </submittedName>
</protein>
<evidence type="ECO:0000256" key="2">
    <source>
        <dbReference type="ARBA" id="ARBA00022448"/>
    </source>
</evidence>
<feature type="transmembrane region" description="Helical" evidence="7">
    <location>
        <begin position="595"/>
        <end position="613"/>
    </location>
</feature>
<feature type="compositionally biased region" description="Low complexity" evidence="6">
    <location>
        <begin position="672"/>
        <end position="684"/>
    </location>
</feature>
<evidence type="ECO:0000313" key="10">
    <source>
        <dbReference type="Proteomes" id="UP001286456"/>
    </source>
</evidence>
<feature type="transmembrane region" description="Helical" evidence="7">
    <location>
        <begin position="324"/>
        <end position="343"/>
    </location>
</feature>
<dbReference type="FunFam" id="1.20.1720.10:FF:000012">
    <property type="entry name" value="MFS toxin efflux pump (AflT)"/>
    <property type="match status" value="1"/>
</dbReference>
<gene>
    <name evidence="9" type="ORF">B0T19DRAFT_443604</name>
</gene>
<feature type="transmembrane region" description="Helical" evidence="7">
    <location>
        <begin position="257"/>
        <end position="280"/>
    </location>
</feature>
<reference evidence="9" key="1">
    <citation type="journal article" date="2023" name="Mol. Phylogenet. Evol.">
        <title>Genome-scale phylogeny and comparative genomics of the fungal order Sordariales.</title>
        <authorList>
            <person name="Hensen N."/>
            <person name="Bonometti L."/>
            <person name="Westerberg I."/>
            <person name="Brannstrom I.O."/>
            <person name="Guillou S."/>
            <person name="Cros-Aarteil S."/>
            <person name="Calhoun S."/>
            <person name="Haridas S."/>
            <person name="Kuo A."/>
            <person name="Mondo S."/>
            <person name="Pangilinan J."/>
            <person name="Riley R."/>
            <person name="LaButti K."/>
            <person name="Andreopoulos B."/>
            <person name="Lipzen A."/>
            <person name="Chen C."/>
            <person name="Yan M."/>
            <person name="Daum C."/>
            <person name="Ng V."/>
            <person name="Clum A."/>
            <person name="Steindorff A."/>
            <person name="Ohm R.A."/>
            <person name="Martin F."/>
            <person name="Silar P."/>
            <person name="Natvig D.O."/>
            <person name="Lalanne C."/>
            <person name="Gautier V."/>
            <person name="Ament-Velasquez S.L."/>
            <person name="Kruys A."/>
            <person name="Hutchinson M.I."/>
            <person name="Powell A.J."/>
            <person name="Barry K."/>
            <person name="Miller A.N."/>
            <person name="Grigoriev I.V."/>
            <person name="Debuchy R."/>
            <person name="Gladieux P."/>
            <person name="Hiltunen Thoren M."/>
            <person name="Johannesson H."/>
        </authorList>
    </citation>
    <scope>NUCLEOTIDE SEQUENCE</scope>
    <source>
        <strain evidence="9">SMH4131-1</strain>
    </source>
</reference>
<feature type="transmembrane region" description="Helical" evidence="7">
    <location>
        <begin position="128"/>
        <end position="154"/>
    </location>
</feature>
<dbReference type="PROSITE" id="PS50850">
    <property type="entry name" value="MFS"/>
    <property type="match status" value="1"/>
</dbReference>
<feature type="transmembrane region" description="Helical" evidence="7">
    <location>
        <begin position="522"/>
        <end position="545"/>
    </location>
</feature>
<organism evidence="9 10">
    <name type="scientific">Cercophora scortea</name>
    <dbReference type="NCBI Taxonomy" id="314031"/>
    <lineage>
        <taxon>Eukaryota</taxon>
        <taxon>Fungi</taxon>
        <taxon>Dikarya</taxon>
        <taxon>Ascomycota</taxon>
        <taxon>Pezizomycotina</taxon>
        <taxon>Sordariomycetes</taxon>
        <taxon>Sordariomycetidae</taxon>
        <taxon>Sordariales</taxon>
        <taxon>Lasiosphaeriaceae</taxon>
        <taxon>Cercophora</taxon>
    </lineage>
</organism>
<feature type="transmembrane region" description="Helical" evidence="7">
    <location>
        <begin position="286"/>
        <end position="304"/>
    </location>
</feature>
<dbReference type="InterPro" id="IPR011701">
    <property type="entry name" value="MFS"/>
</dbReference>
<evidence type="ECO:0000259" key="8">
    <source>
        <dbReference type="PROSITE" id="PS50850"/>
    </source>
</evidence>
<feature type="transmembrane region" description="Helical" evidence="7">
    <location>
        <begin position="394"/>
        <end position="419"/>
    </location>
</feature>
<feature type="transmembrane region" description="Helical" evidence="7">
    <location>
        <begin position="195"/>
        <end position="215"/>
    </location>
</feature>
<keyword evidence="2" id="KW-0813">Transport</keyword>
<dbReference type="Proteomes" id="UP001286456">
    <property type="component" value="Unassembled WGS sequence"/>
</dbReference>
<evidence type="ECO:0000256" key="7">
    <source>
        <dbReference type="SAM" id="Phobius"/>
    </source>
</evidence>